<comment type="caution">
    <text evidence="1">The sequence shown here is derived from an EMBL/GenBank/DDBJ whole genome shotgun (WGS) entry which is preliminary data.</text>
</comment>
<gene>
    <name evidence="1" type="ORF">HJG60_014166</name>
</gene>
<accession>A0A833YNI1</accession>
<protein>
    <submittedName>
        <fullName evidence="1">Nuclear transport factor 2</fullName>
    </submittedName>
</protein>
<reference evidence="1 2" key="1">
    <citation type="journal article" date="2020" name="Nature">
        <title>Six reference-quality genomes reveal evolution of bat adaptations.</title>
        <authorList>
            <person name="Jebb D."/>
            <person name="Huang Z."/>
            <person name="Pippel M."/>
            <person name="Hughes G.M."/>
            <person name="Lavrichenko K."/>
            <person name="Devanna P."/>
            <person name="Winkler S."/>
            <person name="Jermiin L.S."/>
            <person name="Skirmuntt E.C."/>
            <person name="Katzourakis A."/>
            <person name="Burkitt-Gray L."/>
            <person name="Ray D.A."/>
            <person name="Sullivan K.A.M."/>
            <person name="Roscito J.G."/>
            <person name="Kirilenko B.M."/>
            <person name="Davalos L.M."/>
            <person name="Corthals A.P."/>
            <person name="Power M.L."/>
            <person name="Jones G."/>
            <person name="Ransome R.D."/>
            <person name="Dechmann D.K.N."/>
            <person name="Locatelli A.G."/>
            <person name="Puechmaille S.J."/>
            <person name="Fedrigo O."/>
            <person name="Jarvis E.D."/>
            <person name="Hiller M."/>
            <person name="Vernes S.C."/>
            <person name="Myers E.W."/>
            <person name="Teeling E.C."/>
        </authorList>
    </citation>
    <scope>NUCLEOTIDE SEQUENCE [LARGE SCALE GENOMIC DNA]</scope>
    <source>
        <strain evidence="1">Bat1K_MPI-CBG_1</strain>
    </source>
</reference>
<evidence type="ECO:0000313" key="1">
    <source>
        <dbReference type="EMBL" id="KAF6078894.1"/>
    </source>
</evidence>
<sequence length="70" mass="8052">MRHALRGKDSNSRGKLPLWRSCLAFRSRKSSTASRRRTISPRLIAASSAWLWASLRPMKTPSWDSTRCSY</sequence>
<dbReference type="Proteomes" id="UP000664940">
    <property type="component" value="Unassembled WGS sequence"/>
</dbReference>
<evidence type="ECO:0000313" key="2">
    <source>
        <dbReference type="Proteomes" id="UP000664940"/>
    </source>
</evidence>
<proteinExistence type="predicted"/>
<organism evidence="1 2">
    <name type="scientific">Phyllostomus discolor</name>
    <name type="common">pale spear-nosed bat</name>
    <dbReference type="NCBI Taxonomy" id="89673"/>
    <lineage>
        <taxon>Eukaryota</taxon>
        <taxon>Metazoa</taxon>
        <taxon>Chordata</taxon>
        <taxon>Craniata</taxon>
        <taxon>Vertebrata</taxon>
        <taxon>Euteleostomi</taxon>
        <taxon>Mammalia</taxon>
        <taxon>Eutheria</taxon>
        <taxon>Laurasiatheria</taxon>
        <taxon>Chiroptera</taxon>
        <taxon>Yangochiroptera</taxon>
        <taxon>Phyllostomidae</taxon>
        <taxon>Phyllostominae</taxon>
        <taxon>Phyllostomus</taxon>
    </lineage>
</organism>
<dbReference type="EMBL" id="JABVXQ010000014">
    <property type="protein sequence ID" value="KAF6078894.1"/>
    <property type="molecule type" value="Genomic_DNA"/>
</dbReference>
<name>A0A833YNI1_9CHIR</name>
<dbReference type="AlphaFoldDB" id="A0A833YNI1"/>